<dbReference type="GO" id="GO:0004714">
    <property type="term" value="F:transmembrane receptor protein tyrosine kinase activity"/>
    <property type="evidence" value="ECO:0007669"/>
    <property type="project" value="UniProtKB-EC"/>
</dbReference>
<protein>
    <recommendedName>
        <fullName evidence="1">receptor protein-tyrosine kinase</fullName>
        <ecNumber evidence="1">2.7.10.1</ecNumber>
    </recommendedName>
</protein>
<dbReference type="OrthoDB" id="2413561at2759"/>
<keyword evidence="10" id="KW-1185">Reference proteome</keyword>
<evidence type="ECO:0000313" key="9">
    <source>
        <dbReference type="EMBL" id="KMQ87297.1"/>
    </source>
</evidence>
<dbReference type="EMBL" id="LBMM01010720">
    <property type="protein sequence ID" value="KMQ87297.1"/>
    <property type="molecule type" value="Genomic_DNA"/>
</dbReference>
<dbReference type="PaxDb" id="67767-A0A0J7KAH6"/>
<evidence type="ECO:0000256" key="3">
    <source>
        <dbReference type="ARBA" id="ARBA00022679"/>
    </source>
</evidence>
<accession>A0A0J7KAH6</accession>
<reference evidence="9 10" key="1">
    <citation type="submission" date="2015-04" db="EMBL/GenBank/DDBJ databases">
        <title>Lasius niger genome sequencing.</title>
        <authorList>
            <person name="Konorov E.A."/>
            <person name="Nikitin M.A."/>
            <person name="Kirill M.V."/>
            <person name="Chang P."/>
        </authorList>
    </citation>
    <scope>NUCLEOTIDE SEQUENCE [LARGE SCALE GENOMIC DNA]</scope>
    <source>
        <tissue evidence="9">Whole</tissue>
    </source>
</reference>
<evidence type="ECO:0000256" key="1">
    <source>
        <dbReference type="ARBA" id="ARBA00011902"/>
    </source>
</evidence>
<dbReference type="GO" id="GO:0005886">
    <property type="term" value="C:plasma membrane"/>
    <property type="evidence" value="ECO:0007669"/>
    <property type="project" value="TreeGrafter"/>
</dbReference>
<gene>
    <name evidence="9" type="ORF">RF55_13454</name>
</gene>
<dbReference type="GO" id="GO:0005524">
    <property type="term" value="F:ATP binding"/>
    <property type="evidence" value="ECO:0007669"/>
    <property type="project" value="UniProtKB-KW"/>
</dbReference>
<comment type="caution">
    <text evidence="9">The sequence shown here is derived from an EMBL/GenBank/DDBJ whole genome shotgun (WGS) entry which is preliminary data.</text>
</comment>
<dbReference type="SUPFAM" id="SSF56112">
    <property type="entry name" value="Protein kinase-like (PK-like)"/>
    <property type="match status" value="1"/>
</dbReference>
<keyword evidence="3" id="KW-0808">Transferase</keyword>
<evidence type="ECO:0000256" key="5">
    <source>
        <dbReference type="ARBA" id="ARBA00022777"/>
    </source>
</evidence>
<evidence type="ECO:0000259" key="8">
    <source>
        <dbReference type="Pfam" id="PF07714"/>
    </source>
</evidence>
<evidence type="ECO:0000256" key="4">
    <source>
        <dbReference type="ARBA" id="ARBA00022741"/>
    </source>
</evidence>
<evidence type="ECO:0000256" key="7">
    <source>
        <dbReference type="ARBA" id="ARBA00023137"/>
    </source>
</evidence>
<evidence type="ECO:0000256" key="6">
    <source>
        <dbReference type="ARBA" id="ARBA00022840"/>
    </source>
</evidence>
<feature type="domain" description="Serine-threonine/tyrosine-protein kinase catalytic" evidence="8">
    <location>
        <begin position="1"/>
        <end position="87"/>
    </location>
</feature>
<keyword evidence="7" id="KW-0829">Tyrosine-protein kinase</keyword>
<dbReference type="InterPro" id="IPR001245">
    <property type="entry name" value="Ser-Thr/Tyr_kinase_cat_dom"/>
</dbReference>
<evidence type="ECO:0000313" key="10">
    <source>
        <dbReference type="Proteomes" id="UP000036403"/>
    </source>
</evidence>
<dbReference type="PANTHER" id="PTHR24416:SF527">
    <property type="entry name" value="PROTO-ONCOGENE TYROSINE-PROTEIN KINASE ROS"/>
    <property type="match status" value="1"/>
</dbReference>
<dbReference type="EC" id="2.7.10.1" evidence="1"/>
<keyword evidence="5 9" id="KW-0418">Kinase</keyword>
<proteinExistence type="predicted"/>
<dbReference type="GO" id="GO:0032006">
    <property type="term" value="P:regulation of TOR signaling"/>
    <property type="evidence" value="ECO:0007669"/>
    <property type="project" value="TreeGrafter"/>
</dbReference>
<dbReference type="AlphaFoldDB" id="A0A0J7KAH6"/>
<dbReference type="InterPro" id="IPR011009">
    <property type="entry name" value="Kinase-like_dom_sf"/>
</dbReference>
<dbReference type="Gene3D" id="1.10.510.10">
    <property type="entry name" value="Transferase(Phosphotransferase) domain 1"/>
    <property type="match status" value="1"/>
</dbReference>
<keyword evidence="4" id="KW-0547">Nucleotide-binding</keyword>
<dbReference type="GO" id="GO:0043235">
    <property type="term" value="C:receptor complex"/>
    <property type="evidence" value="ECO:0007669"/>
    <property type="project" value="TreeGrafter"/>
</dbReference>
<evidence type="ECO:0000256" key="2">
    <source>
        <dbReference type="ARBA" id="ARBA00022553"/>
    </source>
</evidence>
<sequence length="134" mass="15011">MLRKNASLQEKKKFLEEAKLMSNSRLKHVLRMLGICFDADLPLLTWELMEAGDLLKYLRESRTLQPSDSHALHLQDLLTMCEAVARGKENPVSCSLDGIGIFGHNIYFTKRCLAIRGTNVGNYVIGSAALSCQK</sequence>
<organism evidence="9 10">
    <name type="scientific">Lasius niger</name>
    <name type="common">Black garden ant</name>
    <dbReference type="NCBI Taxonomy" id="67767"/>
    <lineage>
        <taxon>Eukaryota</taxon>
        <taxon>Metazoa</taxon>
        <taxon>Ecdysozoa</taxon>
        <taxon>Arthropoda</taxon>
        <taxon>Hexapoda</taxon>
        <taxon>Insecta</taxon>
        <taxon>Pterygota</taxon>
        <taxon>Neoptera</taxon>
        <taxon>Endopterygota</taxon>
        <taxon>Hymenoptera</taxon>
        <taxon>Apocrita</taxon>
        <taxon>Aculeata</taxon>
        <taxon>Formicoidea</taxon>
        <taxon>Formicidae</taxon>
        <taxon>Formicinae</taxon>
        <taxon>Lasius</taxon>
        <taxon>Lasius</taxon>
    </lineage>
</organism>
<dbReference type="PANTHER" id="PTHR24416">
    <property type="entry name" value="TYROSINE-PROTEIN KINASE RECEPTOR"/>
    <property type="match status" value="1"/>
</dbReference>
<dbReference type="GO" id="GO:0007169">
    <property type="term" value="P:cell surface receptor protein tyrosine kinase signaling pathway"/>
    <property type="evidence" value="ECO:0007669"/>
    <property type="project" value="TreeGrafter"/>
</dbReference>
<dbReference type="Pfam" id="PF07714">
    <property type="entry name" value="PK_Tyr_Ser-Thr"/>
    <property type="match status" value="1"/>
</dbReference>
<dbReference type="InterPro" id="IPR050122">
    <property type="entry name" value="RTK"/>
</dbReference>
<keyword evidence="2" id="KW-0597">Phosphoprotein</keyword>
<dbReference type="Proteomes" id="UP000036403">
    <property type="component" value="Unassembled WGS sequence"/>
</dbReference>
<keyword evidence="6" id="KW-0067">ATP-binding</keyword>
<name>A0A0J7KAH6_LASNI</name>
<dbReference type="STRING" id="67767.A0A0J7KAH6"/>